<feature type="region of interest" description="Disordered" evidence="1">
    <location>
        <begin position="1"/>
        <end position="35"/>
    </location>
</feature>
<feature type="compositionally biased region" description="Basic residues" evidence="1">
    <location>
        <begin position="277"/>
        <end position="286"/>
    </location>
</feature>
<feature type="region of interest" description="Disordered" evidence="1">
    <location>
        <begin position="401"/>
        <end position="440"/>
    </location>
</feature>
<organism evidence="2 3">
    <name type="scientific">Colocasia esculenta</name>
    <name type="common">Wild taro</name>
    <name type="synonym">Arum esculentum</name>
    <dbReference type="NCBI Taxonomy" id="4460"/>
    <lineage>
        <taxon>Eukaryota</taxon>
        <taxon>Viridiplantae</taxon>
        <taxon>Streptophyta</taxon>
        <taxon>Embryophyta</taxon>
        <taxon>Tracheophyta</taxon>
        <taxon>Spermatophyta</taxon>
        <taxon>Magnoliopsida</taxon>
        <taxon>Liliopsida</taxon>
        <taxon>Araceae</taxon>
        <taxon>Aroideae</taxon>
        <taxon>Colocasieae</taxon>
        <taxon>Colocasia</taxon>
    </lineage>
</organism>
<protein>
    <recommendedName>
        <fullName evidence="4">C2 NT-type domain-containing protein</fullName>
    </recommendedName>
</protein>
<feature type="region of interest" description="Disordered" evidence="1">
    <location>
        <begin position="250"/>
        <end position="314"/>
    </location>
</feature>
<dbReference type="Proteomes" id="UP000652761">
    <property type="component" value="Unassembled WGS sequence"/>
</dbReference>
<comment type="caution">
    <text evidence="2">The sequence shown here is derived from an EMBL/GenBank/DDBJ whole genome shotgun (WGS) entry which is preliminary data.</text>
</comment>
<dbReference type="OrthoDB" id="773002at2759"/>
<gene>
    <name evidence="2" type="ORF">Taro_005455</name>
</gene>
<sequence>MASEGHPEAKLLEELDLLQRPRGPPERAATPKQQQPYSCFRRWRRPLALLDDVRRRRSRCVVCLQVHQVSGLPPCMDGRALAVGWRTRGWKGELTLPAHVRGGSAAFEEIFLHYRNADVRSTLQDFTVWVSLVDAGDCDLGTFDVDLGGVAPAESSGNPKFGGKTVSLDLRGMAKGGVLKVSVYYRVIEGQIYELQKHRFDPDGHKFEGARCGCFPRLPELRPRRTRSLTVSARRMPSLRSDTGFITIENVLGNPYPTDDEEEDEDEGFITIDQKGMVRHRARSRRPPSSNSFDMAPDDDDDDGGGGRVTGAAEPFFREATDEYDMDKVEDEFLTMLEEKQEKHGQGGGGGEFEKKDVEESLSLNLNLSFDMDVDLESLVRAAEMELNKAARVWKGRRVGGAALEKEEHEELMKRWRSAGAHEAPPSKSSPPGSGFGSPI</sequence>
<accession>A0A843TPY5</accession>
<dbReference type="PANTHER" id="PTHR33414">
    <property type="entry name" value="PROTEIN PLASTID MOVEMENT IMPAIRED 1-RELATED 1"/>
    <property type="match status" value="1"/>
</dbReference>
<reference evidence="2" key="1">
    <citation type="submission" date="2017-07" db="EMBL/GenBank/DDBJ databases">
        <title>Taro Niue Genome Assembly and Annotation.</title>
        <authorList>
            <person name="Atibalentja N."/>
            <person name="Keating K."/>
            <person name="Fields C.J."/>
        </authorList>
    </citation>
    <scope>NUCLEOTIDE SEQUENCE</scope>
    <source>
        <strain evidence="2">Niue_2</strain>
        <tissue evidence="2">Leaf</tissue>
    </source>
</reference>
<keyword evidence="3" id="KW-1185">Reference proteome</keyword>
<feature type="compositionally biased region" description="Acidic residues" evidence="1">
    <location>
        <begin position="258"/>
        <end position="268"/>
    </location>
</feature>
<dbReference type="EMBL" id="NMUH01000154">
    <property type="protein sequence ID" value="MQL73111.1"/>
    <property type="molecule type" value="Genomic_DNA"/>
</dbReference>
<evidence type="ECO:0000256" key="1">
    <source>
        <dbReference type="SAM" id="MobiDB-lite"/>
    </source>
</evidence>
<evidence type="ECO:0000313" key="3">
    <source>
        <dbReference type="Proteomes" id="UP000652761"/>
    </source>
</evidence>
<feature type="compositionally biased region" description="Basic and acidic residues" evidence="1">
    <location>
        <begin position="1"/>
        <end position="25"/>
    </location>
</feature>
<proteinExistence type="predicted"/>
<evidence type="ECO:0008006" key="4">
    <source>
        <dbReference type="Google" id="ProtNLM"/>
    </source>
</evidence>
<dbReference type="InterPro" id="IPR039614">
    <property type="entry name" value="PMI1-like"/>
</dbReference>
<name>A0A843TPY5_COLES</name>
<dbReference type="PANTHER" id="PTHR33414:SF5">
    <property type="entry name" value="OS02G0817100 PROTEIN"/>
    <property type="match status" value="1"/>
</dbReference>
<feature type="compositionally biased region" description="Basic and acidic residues" evidence="1">
    <location>
        <begin position="404"/>
        <end position="414"/>
    </location>
</feature>
<feature type="compositionally biased region" description="Low complexity" evidence="1">
    <location>
        <begin position="426"/>
        <end position="440"/>
    </location>
</feature>
<dbReference type="AlphaFoldDB" id="A0A843TPY5"/>
<evidence type="ECO:0000313" key="2">
    <source>
        <dbReference type="EMBL" id="MQL73111.1"/>
    </source>
</evidence>